<gene>
    <name evidence="2" type="ORF">GCM10011514_02300</name>
</gene>
<dbReference type="RefSeq" id="WP_188763793.1">
    <property type="nucleotide sequence ID" value="NZ_BMKK01000001.1"/>
</dbReference>
<reference evidence="2" key="2">
    <citation type="submission" date="2020-09" db="EMBL/GenBank/DDBJ databases">
        <authorList>
            <person name="Sun Q."/>
            <person name="Zhou Y."/>
        </authorList>
    </citation>
    <scope>NUCLEOTIDE SEQUENCE</scope>
    <source>
        <strain evidence="2">CGMCC 1.15958</strain>
    </source>
</reference>
<dbReference type="EMBL" id="BMKK01000001">
    <property type="protein sequence ID" value="GGD41847.1"/>
    <property type="molecule type" value="Genomic_DNA"/>
</dbReference>
<dbReference type="Gene3D" id="2.40.10.10">
    <property type="entry name" value="Trypsin-like serine proteases"/>
    <property type="match status" value="2"/>
</dbReference>
<evidence type="ECO:0000313" key="3">
    <source>
        <dbReference type="Proteomes" id="UP000609064"/>
    </source>
</evidence>
<sequence>MSKYFLFIFFLISQAGFSQIDLPHLSLDQISTSIVVLYDNECRLSGTGTLISHDNRYFIITAKHVASNLSNHAQVVFSFRKDSVPIKIDIIFISKNLPTIWTHHPKADISSLEVEPINKDWEQFLLQIAINSIRIPKSLDALMRGDETYFYGFPNFDINSPKISPVSFSAEISSIINSTKIFESRVFESLQTNEYVEYFYLDKPSMQGASGSSVFVRATKSGSGIMRSHFSMTAMIGVITHTHSDNTGGKLGVVMPCYYIWDLISK</sequence>
<dbReference type="InterPro" id="IPR043504">
    <property type="entry name" value="Peptidase_S1_PA_chymotrypsin"/>
</dbReference>
<comment type="caution">
    <text evidence="2">The sequence shown here is derived from an EMBL/GenBank/DDBJ whole genome shotgun (WGS) entry which is preliminary data.</text>
</comment>
<dbReference type="AlphaFoldDB" id="A0A916YEN9"/>
<dbReference type="GO" id="GO:0004252">
    <property type="term" value="F:serine-type endopeptidase activity"/>
    <property type="evidence" value="ECO:0007669"/>
    <property type="project" value="InterPro"/>
</dbReference>
<organism evidence="2 3">
    <name type="scientific">Emticicia aquatilis</name>
    <dbReference type="NCBI Taxonomy" id="1537369"/>
    <lineage>
        <taxon>Bacteria</taxon>
        <taxon>Pseudomonadati</taxon>
        <taxon>Bacteroidota</taxon>
        <taxon>Cytophagia</taxon>
        <taxon>Cytophagales</taxon>
        <taxon>Leadbetterellaceae</taxon>
        <taxon>Emticicia</taxon>
    </lineage>
</organism>
<evidence type="ECO:0000313" key="2">
    <source>
        <dbReference type="EMBL" id="GGD41847.1"/>
    </source>
</evidence>
<accession>A0A916YEN9</accession>
<dbReference type="SUPFAM" id="SSF50494">
    <property type="entry name" value="Trypsin-like serine proteases"/>
    <property type="match status" value="1"/>
</dbReference>
<dbReference type="InterPro" id="IPR001254">
    <property type="entry name" value="Trypsin_dom"/>
</dbReference>
<dbReference type="Proteomes" id="UP000609064">
    <property type="component" value="Unassembled WGS sequence"/>
</dbReference>
<name>A0A916YEN9_9BACT</name>
<evidence type="ECO:0000259" key="1">
    <source>
        <dbReference type="Pfam" id="PF00089"/>
    </source>
</evidence>
<protein>
    <recommendedName>
        <fullName evidence="1">Peptidase S1 domain-containing protein</fullName>
    </recommendedName>
</protein>
<proteinExistence type="predicted"/>
<dbReference type="InterPro" id="IPR009003">
    <property type="entry name" value="Peptidase_S1_PA"/>
</dbReference>
<dbReference type="Pfam" id="PF00089">
    <property type="entry name" value="Trypsin"/>
    <property type="match status" value="1"/>
</dbReference>
<feature type="domain" description="Peptidase S1" evidence="1">
    <location>
        <begin position="43"/>
        <end position="262"/>
    </location>
</feature>
<keyword evidence="3" id="KW-1185">Reference proteome</keyword>
<reference evidence="2" key="1">
    <citation type="journal article" date="2014" name="Int. J. Syst. Evol. Microbiol.">
        <title>Complete genome sequence of Corynebacterium casei LMG S-19264T (=DSM 44701T), isolated from a smear-ripened cheese.</title>
        <authorList>
            <consortium name="US DOE Joint Genome Institute (JGI-PGF)"/>
            <person name="Walter F."/>
            <person name="Albersmeier A."/>
            <person name="Kalinowski J."/>
            <person name="Ruckert C."/>
        </authorList>
    </citation>
    <scope>NUCLEOTIDE SEQUENCE</scope>
    <source>
        <strain evidence="2">CGMCC 1.15958</strain>
    </source>
</reference>
<dbReference type="GO" id="GO:0006508">
    <property type="term" value="P:proteolysis"/>
    <property type="evidence" value="ECO:0007669"/>
    <property type="project" value="InterPro"/>
</dbReference>